<keyword evidence="8" id="KW-0809">Transit peptide</keyword>
<evidence type="ECO:0000256" key="13">
    <source>
        <dbReference type="SAM" id="MobiDB-lite"/>
    </source>
</evidence>
<evidence type="ECO:0000256" key="3">
    <source>
        <dbReference type="ARBA" id="ARBA00012814"/>
    </source>
</evidence>
<name>A0A6P5WDZ4_9EIME</name>
<dbReference type="InterPro" id="IPR006195">
    <property type="entry name" value="aa-tRNA-synth_II"/>
</dbReference>
<evidence type="ECO:0000256" key="8">
    <source>
        <dbReference type="ARBA" id="ARBA00022946"/>
    </source>
</evidence>
<feature type="domain" description="Aminoacyl-transfer RNA synthetases class-II family profile" evidence="14">
    <location>
        <begin position="534"/>
        <end position="824"/>
    </location>
</feature>
<protein>
    <recommendedName>
        <fullName evidence="3">phenylalanine--tRNA ligase</fullName>
        <ecNumber evidence="3">6.1.1.20</ecNumber>
    </recommendedName>
    <alternativeName>
        <fullName evidence="11">Phenylalanyl-tRNA synthetase</fullName>
    </alternativeName>
</protein>
<dbReference type="Gene3D" id="3.30.70.380">
    <property type="entry name" value="Ferrodoxin-fold anticodon-binding domain"/>
    <property type="match status" value="1"/>
</dbReference>
<dbReference type="PROSITE" id="PS50862">
    <property type="entry name" value="AA_TRNA_LIGASE_II"/>
    <property type="match status" value="1"/>
</dbReference>
<evidence type="ECO:0000256" key="12">
    <source>
        <dbReference type="ARBA" id="ARBA00049255"/>
    </source>
</evidence>
<dbReference type="OrthoDB" id="354623at2759"/>
<dbReference type="InterPro" id="IPR045864">
    <property type="entry name" value="aa-tRNA-synth_II/BPL/LPL"/>
</dbReference>
<feature type="compositionally biased region" description="Polar residues" evidence="13">
    <location>
        <begin position="832"/>
        <end position="854"/>
    </location>
</feature>
<proteinExistence type="inferred from homology"/>
<evidence type="ECO:0000313" key="16">
    <source>
        <dbReference type="Proteomes" id="UP000515125"/>
    </source>
</evidence>
<gene>
    <name evidence="17" type="primary">LOC34619231</name>
</gene>
<feature type="region of interest" description="Disordered" evidence="13">
    <location>
        <begin position="393"/>
        <end position="420"/>
    </location>
</feature>
<dbReference type="PROSITE" id="PS51447">
    <property type="entry name" value="FDX_ACB"/>
    <property type="match status" value="1"/>
</dbReference>
<keyword evidence="10" id="KW-0030">Aminoacyl-tRNA synthetase</keyword>
<dbReference type="PANTHER" id="PTHR11538">
    <property type="entry name" value="PHENYLALANYL-TRNA SYNTHETASE"/>
    <property type="match status" value="1"/>
</dbReference>
<evidence type="ECO:0000313" key="17">
    <source>
        <dbReference type="RefSeq" id="XP_022592530.2"/>
    </source>
</evidence>
<dbReference type="GO" id="GO:0000049">
    <property type="term" value="F:tRNA binding"/>
    <property type="evidence" value="ECO:0007669"/>
    <property type="project" value="InterPro"/>
</dbReference>
<evidence type="ECO:0000256" key="1">
    <source>
        <dbReference type="ARBA" id="ARBA00004305"/>
    </source>
</evidence>
<dbReference type="AlphaFoldDB" id="A0A6P5WDZ4"/>
<dbReference type="Pfam" id="PF03147">
    <property type="entry name" value="FDX-ACB"/>
    <property type="match status" value="1"/>
</dbReference>
<evidence type="ECO:0000256" key="6">
    <source>
        <dbReference type="ARBA" id="ARBA00022840"/>
    </source>
</evidence>
<dbReference type="Gene3D" id="3.30.930.10">
    <property type="entry name" value="Bira Bifunctional Protein, Domain 2"/>
    <property type="match status" value="1"/>
</dbReference>
<dbReference type="InterPro" id="IPR002319">
    <property type="entry name" value="Phenylalanyl-tRNA_Synthase"/>
</dbReference>
<evidence type="ECO:0000256" key="4">
    <source>
        <dbReference type="ARBA" id="ARBA00022598"/>
    </source>
</evidence>
<evidence type="ECO:0000259" key="14">
    <source>
        <dbReference type="PROSITE" id="PS50862"/>
    </source>
</evidence>
<comment type="similarity">
    <text evidence="2">Belongs to the class-II aminoacyl-tRNA synthetase family.</text>
</comment>
<dbReference type="GeneID" id="34619231"/>
<dbReference type="Pfam" id="PF01409">
    <property type="entry name" value="tRNA-synt_2d"/>
    <property type="match status" value="2"/>
</dbReference>
<dbReference type="EC" id="6.1.1.20" evidence="3"/>
<keyword evidence="4" id="KW-0436">Ligase</keyword>
<reference evidence="17" key="1">
    <citation type="submission" date="2025-08" db="UniProtKB">
        <authorList>
            <consortium name="RefSeq"/>
        </authorList>
    </citation>
    <scope>IDENTIFICATION</scope>
</reference>
<evidence type="ECO:0000256" key="10">
    <source>
        <dbReference type="ARBA" id="ARBA00023146"/>
    </source>
</evidence>
<evidence type="ECO:0000256" key="11">
    <source>
        <dbReference type="ARBA" id="ARBA00031194"/>
    </source>
</evidence>
<dbReference type="SUPFAM" id="SSF54991">
    <property type="entry name" value="Anticodon-binding domain of PheRS"/>
    <property type="match status" value="1"/>
</dbReference>
<keyword evidence="5" id="KW-0547">Nucleotide-binding</keyword>
<dbReference type="SUPFAM" id="SSF55681">
    <property type="entry name" value="Class II aaRS and biotin synthetases"/>
    <property type="match status" value="1"/>
</dbReference>
<keyword evidence="16" id="KW-1185">Reference proteome</keyword>
<evidence type="ECO:0000256" key="9">
    <source>
        <dbReference type="ARBA" id="ARBA00023128"/>
    </source>
</evidence>
<sequence length="937" mass="102555">MARPIKVDIELVSNDLASNRKRLVAEAYSDRNCRGSTYAMQCAQCTGAASYWNLKWSVVANTCAYPVRQAPETGQALEYARLMPALELHKDVSAVRATDANAKVELLDSKKERHRQCLPPKLIVGGSTTVQPSFSITLADCASVALKRATMGTSASMAGYLPPEILLAWGNQPREALQHMGLSPTSWPPRAPLELTAHAVNIICYRGLRAPASVWRTARSVETPLVTTRSPRVVRREAPAIPAIGVVAGNNEANINGKRKQSGSHRALHFSLPPCSPANIESIKSGACKTFRAGASTASGAVASVLSVAHDSSPTAPAGSVSETAQLAAAGEEEGPSYLELLWRFPPKPPHIPQTVWRGLLRGLHLRPDTPVGITTRLVELFFTRGGTAAAFSPEYPKPECTNGYQSQHEQQPHERQKESPAYALDAQLSKAEMASFGRFAYLDRLSPLVSTVENFDSLLIDPTHCSRSTSDTYYLDPNFSLTHAQLDALARQQDDAASNNILASSSRMVLRTHGTAHQAFVLGSGMRRAIWCGAVARRDQVDSTHYPVFHQVDGISVFEPLHTTSKDLETATACLDTLKRQHTALLHAIDLVRKMQSQQHQDAAGGQEEGLGSAAAAAAGLSVHAVRNLCSFACLSEENPYRSNPIVLQLQVTLEKLVRFLWAHKPHAAPGAMPNSTNATTDGHANSNARSTELKLRWVYDAYFPFTSPSLELEVLHEGRWLEVLGAGEIKPQIIATACSQQHQQQKQGQLRHELPFHPEARGWAFGLGIERVAMVLFSVDDIRILWSTDHRFTQQFTEGRVKTFVAFSHMPPVFKDISFWLPKKKAPTESFQGSSSDLAATVSQTDGPSSGQGPPICPASFDLSRFYEVCREEGGSLIESVALQDAFTHPKTGRQSLCFRITYKALDRTLTHAEVNALQEKLITKLQQIFEIELR</sequence>
<keyword evidence="7" id="KW-0648">Protein biosynthesis</keyword>
<dbReference type="GO" id="GO:0005524">
    <property type="term" value="F:ATP binding"/>
    <property type="evidence" value="ECO:0007669"/>
    <property type="project" value="UniProtKB-KW"/>
</dbReference>
<feature type="domain" description="FDX-ACB" evidence="15">
    <location>
        <begin position="810"/>
        <end position="937"/>
    </location>
</feature>
<dbReference type="GO" id="GO:0006432">
    <property type="term" value="P:phenylalanyl-tRNA aminoacylation"/>
    <property type="evidence" value="ECO:0007669"/>
    <property type="project" value="TreeGrafter"/>
</dbReference>
<dbReference type="GO" id="GO:0004826">
    <property type="term" value="F:phenylalanine-tRNA ligase activity"/>
    <property type="evidence" value="ECO:0007669"/>
    <property type="project" value="UniProtKB-EC"/>
</dbReference>
<comment type="subcellular location">
    <subcellularLocation>
        <location evidence="1">Mitochondrion matrix</location>
    </subcellularLocation>
</comment>
<comment type="catalytic activity">
    <reaction evidence="12">
        <text>tRNA(Phe) + L-phenylalanine + ATP = L-phenylalanyl-tRNA(Phe) + AMP + diphosphate + H(+)</text>
        <dbReference type="Rhea" id="RHEA:19413"/>
        <dbReference type="Rhea" id="RHEA-COMP:9668"/>
        <dbReference type="Rhea" id="RHEA-COMP:9699"/>
        <dbReference type="ChEBI" id="CHEBI:15378"/>
        <dbReference type="ChEBI" id="CHEBI:30616"/>
        <dbReference type="ChEBI" id="CHEBI:33019"/>
        <dbReference type="ChEBI" id="CHEBI:58095"/>
        <dbReference type="ChEBI" id="CHEBI:78442"/>
        <dbReference type="ChEBI" id="CHEBI:78531"/>
        <dbReference type="ChEBI" id="CHEBI:456215"/>
        <dbReference type="EC" id="6.1.1.20"/>
    </reaction>
</comment>
<dbReference type="GO" id="GO:0005759">
    <property type="term" value="C:mitochondrial matrix"/>
    <property type="evidence" value="ECO:0007669"/>
    <property type="project" value="UniProtKB-SubCell"/>
</dbReference>
<evidence type="ECO:0000259" key="15">
    <source>
        <dbReference type="PROSITE" id="PS51447"/>
    </source>
</evidence>
<evidence type="ECO:0000256" key="7">
    <source>
        <dbReference type="ARBA" id="ARBA00022917"/>
    </source>
</evidence>
<evidence type="ECO:0000256" key="2">
    <source>
        <dbReference type="ARBA" id="ARBA00008226"/>
    </source>
</evidence>
<feature type="region of interest" description="Disordered" evidence="13">
    <location>
        <begin position="832"/>
        <end position="856"/>
    </location>
</feature>
<dbReference type="Proteomes" id="UP000515125">
    <property type="component" value="Unplaced"/>
</dbReference>
<keyword evidence="6" id="KW-0067">ATP-binding</keyword>
<dbReference type="InterPro" id="IPR036690">
    <property type="entry name" value="Fdx_antiC-bd_sf"/>
</dbReference>
<accession>A0A6P5WDZ4</accession>
<dbReference type="InterPro" id="IPR005121">
    <property type="entry name" value="Fdx_antiC-bd"/>
</dbReference>
<dbReference type="RefSeq" id="XP_022592530.2">
    <property type="nucleotide sequence ID" value="XM_022732534.2"/>
</dbReference>
<keyword evidence="9" id="KW-0496">Mitochondrion</keyword>
<evidence type="ECO:0000256" key="5">
    <source>
        <dbReference type="ARBA" id="ARBA00022741"/>
    </source>
</evidence>
<dbReference type="PANTHER" id="PTHR11538:SF41">
    <property type="entry name" value="PHENYLALANINE--TRNA LIGASE, MITOCHONDRIAL"/>
    <property type="match status" value="1"/>
</dbReference>
<dbReference type="SMART" id="SM00896">
    <property type="entry name" value="FDX-ACB"/>
    <property type="match status" value="1"/>
</dbReference>
<organism evidence="16 17">
    <name type="scientific">Cyclospora cayetanensis</name>
    <dbReference type="NCBI Taxonomy" id="88456"/>
    <lineage>
        <taxon>Eukaryota</taxon>
        <taxon>Sar</taxon>
        <taxon>Alveolata</taxon>
        <taxon>Apicomplexa</taxon>
        <taxon>Conoidasida</taxon>
        <taxon>Coccidia</taxon>
        <taxon>Eucoccidiorida</taxon>
        <taxon>Eimeriorina</taxon>
        <taxon>Eimeriidae</taxon>
        <taxon>Cyclospora</taxon>
    </lineage>
</organism>